<dbReference type="OrthoDB" id="9762778at2"/>
<keyword evidence="6 8" id="KW-1133">Transmembrane helix</keyword>
<dbReference type="Proteomes" id="UP000558113">
    <property type="component" value="Unassembled WGS sequence"/>
</dbReference>
<dbReference type="FunFam" id="3.40.50.300:FF:000287">
    <property type="entry name" value="Multidrug ABC transporter ATP-binding protein"/>
    <property type="match status" value="1"/>
</dbReference>
<feature type="transmembrane region" description="Helical" evidence="8">
    <location>
        <begin position="55"/>
        <end position="76"/>
    </location>
</feature>
<dbReference type="PANTHER" id="PTHR43394:SF1">
    <property type="entry name" value="ATP-BINDING CASSETTE SUB-FAMILY B MEMBER 10, MITOCHONDRIAL"/>
    <property type="match status" value="1"/>
</dbReference>
<protein>
    <submittedName>
        <fullName evidence="11">ATP-binding cassette domain-containing protein</fullName>
    </submittedName>
</protein>
<dbReference type="SUPFAM" id="SSF52540">
    <property type="entry name" value="P-loop containing nucleoside triphosphate hydrolases"/>
    <property type="match status" value="1"/>
</dbReference>
<keyword evidence="5 11" id="KW-0067">ATP-binding</keyword>
<dbReference type="Pfam" id="PF00664">
    <property type="entry name" value="ABC_membrane"/>
    <property type="match status" value="1"/>
</dbReference>
<dbReference type="GO" id="GO:0016887">
    <property type="term" value="F:ATP hydrolysis activity"/>
    <property type="evidence" value="ECO:0007669"/>
    <property type="project" value="InterPro"/>
</dbReference>
<feature type="transmembrane region" description="Helical" evidence="8">
    <location>
        <begin position="249"/>
        <end position="266"/>
    </location>
</feature>
<evidence type="ECO:0000256" key="2">
    <source>
        <dbReference type="ARBA" id="ARBA00022448"/>
    </source>
</evidence>
<dbReference type="GO" id="GO:0015421">
    <property type="term" value="F:ABC-type oligopeptide transporter activity"/>
    <property type="evidence" value="ECO:0007669"/>
    <property type="project" value="TreeGrafter"/>
</dbReference>
<dbReference type="InterPro" id="IPR036640">
    <property type="entry name" value="ABC1_TM_sf"/>
</dbReference>
<dbReference type="InterPro" id="IPR017871">
    <property type="entry name" value="ABC_transporter-like_CS"/>
</dbReference>
<evidence type="ECO:0000256" key="3">
    <source>
        <dbReference type="ARBA" id="ARBA00022692"/>
    </source>
</evidence>
<reference evidence="11 12" key="1">
    <citation type="submission" date="2020-01" db="EMBL/GenBank/DDBJ databases">
        <title>Paenibacillus soybeanensis sp. nov. isolated from the nodules of soybean (Glycine max(L.) Merr).</title>
        <authorList>
            <person name="Wang H."/>
        </authorList>
    </citation>
    <scope>NUCLEOTIDE SEQUENCE [LARGE SCALE GENOMIC DNA]</scope>
    <source>
        <strain evidence="11 12">DSM 23054</strain>
    </source>
</reference>
<evidence type="ECO:0000259" key="10">
    <source>
        <dbReference type="PROSITE" id="PS50929"/>
    </source>
</evidence>
<keyword evidence="4" id="KW-0547">Nucleotide-binding</keyword>
<evidence type="ECO:0000256" key="7">
    <source>
        <dbReference type="ARBA" id="ARBA00023136"/>
    </source>
</evidence>
<comment type="subcellular location">
    <subcellularLocation>
        <location evidence="1">Cell membrane</location>
        <topology evidence="1">Multi-pass membrane protein</topology>
    </subcellularLocation>
</comment>
<keyword evidence="3 8" id="KW-0812">Transmembrane</keyword>
<feature type="domain" description="ABC transporter" evidence="9">
    <location>
        <begin position="336"/>
        <end position="570"/>
    </location>
</feature>
<dbReference type="PROSITE" id="PS50893">
    <property type="entry name" value="ABC_TRANSPORTER_2"/>
    <property type="match status" value="1"/>
</dbReference>
<proteinExistence type="predicted"/>
<feature type="transmembrane region" description="Helical" evidence="8">
    <location>
        <begin position="159"/>
        <end position="177"/>
    </location>
</feature>
<dbReference type="Pfam" id="PF00005">
    <property type="entry name" value="ABC_tran"/>
    <property type="match status" value="1"/>
</dbReference>
<dbReference type="InterPro" id="IPR003593">
    <property type="entry name" value="AAA+_ATPase"/>
</dbReference>
<dbReference type="InterPro" id="IPR039421">
    <property type="entry name" value="Type_1_exporter"/>
</dbReference>
<gene>
    <name evidence="11" type="ORF">GT003_16335</name>
</gene>
<dbReference type="SUPFAM" id="SSF90123">
    <property type="entry name" value="ABC transporter transmembrane region"/>
    <property type="match status" value="1"/>
</dbReference>
<sequence>MLDVYWWSLTYLKPYLGTLVLLVAAMTVVSAAELAVPKIMQVFIDTVIPGKKMKAFYWMLAGTVALLAALIAAQCFQNMFQRGLQENAARDLQRAMFRHLRTLGFAYAERHPTGETLSLLNTEVAAVQNMYRYHFPGMLNGFMFSALSVALMLSSSARLTLIMLPGFLLYYLFGPYLERQASLNGKRMANERVEENRKAYESVSAQTELRAYGAERWDSERYAAKVEALNRSTIRTYWYAYMRGTNRRLTYYLGAVFVFIYGYHLIGKDAITVGEFVAFLLYYFAAMHRLTGVVTNITEQRVLMFQAKRLYDFVRLRPAVTEPDQPEELQAVQGELRFEEVSYAYNPDQPVLCEFSLTVPAGSRVALVGATGSGKSTVLKLAGRFYDPGEGRILLDGVPIDRLSFDALRSAMGYVFQETYLFGSSVRENIRFGDPEASDEAVEAAARAACAHEFIMGLPDGYDTPVGERGVRLSGGQKQRVAIARMFIKQPRVILLDEATSALDNESEAGVQEALVRLMRGRTILAVAHRLSTIRDFDRIVVLQDGRVAEWGTYDELLEKRGLLYRLAEGTTEPEEAIVHV</sequence>
<evidence type="ECO:0000313" key="11">
    <source>
        <dbReference type="EMBL" id="NBC70572.1"/>
    </source>
</evidence>
<keyword evidence="2" id="KW-0813">Transport</keyword>
<dbReference type="AlphaFoldDB" id="A0A7X4YQC8"/>
<dbReference type="RefSeq" id="WP_161699637.1">
    <property type="nucleotide sequence ID" value="NZ_JAAAMU010000007.1"/>
</dbReference>
<dbReference type="EMBL" id="JAAAMU010000007">
    <property type="protein sequence ID" value="NBC70572.1"/>
    <property type="molecule type" value="Genomic_DNA"/>
</dbReference>
<dbReference type="PROSITE" id="PS00211">
    <property type="entry name" value="ABC_TRANSPORTER_1"/>
    <property type="match status" value="1"/>
</dbReference>
<evidence type="ECO:0000256" key="5">
    <source>
        <dbReference type="ARBA" id="ARBA00022840"/>
    </source>
</evidence>
<feature type="domain" description="ABC transmembrane type-1" evidence="10">
    <location>
        <begin position="20"/>
        <end position="299"/>
    </location>
</feature>
<dbReference type="Gene3D" id="1.20.1560.10">
    <property type="entry name" value="ABC transporter type 1, transmembrane domain"/>
    <property type="match status" value="1"/>
</dbReference>
<comment type="caution">
    <text evidence="11">The sequence shown here is derived from an EMBL/GenBank/DDBJ whole genome shotgun (WGS) entry which is preliminary data.</text>
</comment>
<evidence type="ECO:0000256" key="6">
    <source>
        <dbReference type="ARBA" id="ARBA00022989"/>
    </source>
</evidence>
<evidence type="ECO:0000256" key="8">
    <source>
        <dbReference type="SAM" id="Phobius"/>
    </source>
</evidence>
<dbReference type="InterPro" id="IPR011527">
    <property type="entry name" value="ABC1_TM_dom"/>
</dbReference>
<dbReference type="PROSITE" id="PS50929">
    <property type="entry name" value="ABC_TM1F"/>
    <property type="match status" value="1"/>
</dbReference>
<dbReference type="PANTHER" id="PTHR43394">
    <property type="entry name" value="ATP-DEPENDENT PERMEASE MDL1, MITOCHONDRIAL"/>
    <property type="match status" value="1"/>
</dbReference>
<dbReference type="Gene3D" id="3.40.50.300">
    <property type="entry name" value="P-loop containing nucleotide triphosphate hydrolases"/>
    <property type="match status" value="1"/>
</dbReference>
<dbReference type="GO" id="GO:0005886">
    <property type="term" value="C:plasma membrane"/>
    <property type="evidence" value="ECO:0007669"/>
    <property type="project" value="UniProtKB-SubCell"/>
</dbReference>
<dbReference type="InterPro" id="IPR027417">
    <property type="entry name" value="P-loop_NTPase"/>
</dbReference>
<keyword evidence="7 8" id="KW-0472">Membrane</keyword>
<evidence type="ECO:0000256" key="4">
    <source>
        <dbReference type="ARBA" id="ARBA00022741"/>
    </source>
</evidence>
<dbReference type="InterPro" id="IPR003439">
    <property type="entry name" value="ABC_transporter-like_ATP-bd"/>
</dbReference>
<evidence type="ECO:0000313" key="12">
    <source>
        <dbReference type="Proteomes" id="UP000558113"/>
    </source>
</evidence>
<organism evidence="11 12">
    <name type="scientific">Paenibacillus sacheonensis</name>
    <dbReference type="NCBI Taxonomy" id="742054"/>
    <lineage>
        <taxon>Bacteria</taxon>
        <taxon>Bacillati</taxon>
        <taxon>Bacillota</taxon>
        <taxon>Bacilli</taxon>
        <taxon>Bacillales</taxon>
        <taxon>Paenibacillaceae</taxon>
        <taxon>Paenibacillus</taxon>
    </lineage>
</organism>
<accession>A0A7X4YQC8</accession>
<evidence type="ECO:0000259" key="9">
    <source>
        <dbReference type="PROSITE" id="PS50893"/>
    </source>
</evidence>
<dbReference type="CDD" id="cd07346">
    <property type="entry name" value="ABC_6TM_exporters"/>
    <property type="match status" value="1"/>
</dbReference>
<name>A0A7X4YQC8_9BACL</name>
<feature type="transmembrane region" description="Helical" evidence="8">
    <location>
        <begin position="278"/>
        <end position="298"/>
    </location>
</feature>
<keyword evidence="12" id="KW-1185">Reference proteome</keyword>
<dbReference type="GO" id="GO:0005524">
    <property type="term" value="F:ATP binding"/>
    <property type="evidence" value="ECO:0007669"/>
    <property type="project" value="UniProtKB-KW"/>
</dbReference>
<evidence type="ECO:0000256" key="1">
    <source>
        <dbReference type="ARBA" id="ARBA00004651"/>
    </source>
</evidence>
<dbReference type="SMART" id="SM00382">
    <property type="entry name" value="AAA"/>
    <property type="match status" value="1"/>
</dbReference>